<keyword evidence="6" id="KW-0131">Cell cycle</keyword>
<dbReference type="Gene3D" id="6.10.250.790">
    <property type="match status" value="1"/>
</dbReference>
<comment type="subcellular location">
    <subcellularLocation>
        <location evidence="1">Cytoplasm</location>
    </subcellularLocation>
</comment>
<keyword evidence="5" id="KW-0717">Septation</keyword>
<evidence type="ECO:0000256" key="2">
    <source>
        <dbReference type="ARBA" id="ARBA00015195"/>
    </source>
</evidence>
<protein>
    <recommendedName>
        <fullName evidence="2">Cell division protein ZapA</fullName>
    </recommendedName>
    <alternativeName>
        <fullName evidence="9">Z ring-associated protein ZapA</fullName>
    </alternativeName>
</protein>
<evidence type="ECO:0000256" key="7">
    <source>
        <dbReference type="ARBA" id="ARBA00024910"/>
    </source>
</evidence>
<proteinExistence type="predicted"/>
<dbReference type="Pfam" id="PF05164">
    <property type="entry name" value="ZapA"/>
    <property type="match status" value="1"/>
</dbReference>
<dbReference type="GO" id="GO:0030428">
    <property type="term" value="C:cell septum"/>
    <property type="evidence" value="ECO:0007669"/>
    <property type="project" value="TreeGrafter"/>
</dbReference>
<dbReference type="GO" id="GO:0032153">
    <property type="term" value="C:cell division site"/>
    <property type="evidence" value="ECO:0007669"/>
    <property type="project" value="TreeGrafter"/>
</dbReference>
<dbReference type="Proteomes" id="UP000824071">
    <property type="component" value="Unassembled WGS sequence"/>
</dbReference>
<keyword evidence="10" id="KW-0175">Coiled coil</keyword>
<dbReference type="EMBL" id="DVMW01000026">
    <property type="protein sequence ID" value="HIU35722.1"/>
    <property type="molecule type" value="Genomic_DNA"/>
</dbReference>
<evidence type="ECO:0000313" key="12">
    <source>
        <dbReference type="Proteomes" id="UP000824071"/>
    </source>
</evidence>
<dbReference type="AlphaFoldDB" id="A0A9D1IGN8"/>
<evidence type="ECO:0000256" key="10">
    <source>
        <dbReference type="SAM" id="Coils"/>
    </source>
</evidence>
<evidence type="ECO:0000256" key="1">
    <source>
        <dbReference type="ARBA" id="ARBA00004496"/>
    </source>
</evidence>
<dbReference type="GO" id="GO:0000917">
    <property type="term" value="P:division septum assembly"/>
    <property type="evidence" value="ECO:0007669"/>
    <property type="project" value="UniProtKB-KW"/>
</dbReference>
<evidence type="ECO:0000256" key="8">
    <source>
        <dbReference type="ARBA" id="ARBA00026068"/>
    </source>
</evidence>
<dbReference type="PANTHER" id="PTHR34981">
    <property type="entry name" value="CELL DIVISION PROTEIN ZAPA"/>
    <property type="match status" value="1"/>
</dbReference>
<name>A0A9D1IGN8_9FIRM</name>
<evidence type="ECO:0000256" key="9">
    <source>
        <dbReference type="ARBA" id="ARBA00033158"/>
    </source>
</evidence>
<dbReference type="InterPro" id="IPR036192">
    <property type="entry name" value="Cell_div_ZapA-like_sf"/>
</dbReference>
<evidence type="ECO:0000256" key="6">
    <source>
        <dbReference type="ARBA" id="ARBA00023306"/>
    </source>
</evidence>
<gene>
    <name evidence="11" type="ORF">IAC53_03840</name>
</gene>
<reference evidence="11" key="1">
    <citation type="submission" date="2020-10" db="EMBL/GenBank/DDBJ databases">
        <authorList>
            <person name="Gilroy R."/>
        </authorList>
    </citation>
    <scope>NUCLEOTIDE SEQUENCE</scope>
    <source>
        <strain evidence="11">ChiGjej1B1-19959</strain>
    </source>
</reference>
<organism evidence="11 12">
    <name type="scientific">Candidatus Fimenecus excrementigallinarum</name>
    <dbReference type="NCBI Taxonomy" id="2840816"/>
    <lineage>
        <taxon>Bacteria</taxon>
        <taxon>Bacillati</taxon>
        <taxon>Bacillota</taxon>
        <taxon>Clostridia</taxon>
        <taxon>Candidatus Fimenecus</taxon>
    </lineage>
</organism>
<comment type="caution">
    <text evidence="11">The sequence shown here is derived from an EMBL/GenBank/DDBJ whole genome shotgun (WGS) entry which is preliminary data.</text>
</comment>
<evidence type="ECO:0000256" key="3">
    <source>
        <dbReference type="ARBA" id="ARBA00022490"/>
    </source>
</evidence>
<sequence length="122" mass="13733">MEMNKVKVSIAGVTYALRTDETAEYTNALASEINEKMQELQAANPFMSTNQAAVLTALEFADKAKKAEQTAEGYRAQIKDYLKDASEAQTERDFYKRELDRVRTEAKAKSNQINLFAQQDNG</sequence>
<dbReference type="SUPFAM" id="SSF102829">
    <property type="entry name" value="Cell division protein ZapA-like"/>
    <property type="match status" value="1"/>
</dbReference>
<dbReference type="GO" id="GO:0005829">
    <property type="term" value="C:cytosol"/>
    <property type="evidence" value="ECO:0007669"/>
    <property type="project" value="TreeGrafter"/>
</dbReference>
<evidence type="ECO:0000256" key="4">
    <source>
        <dbReference type="ARBA" id="ARBA00022618"/>
    </source>
</evidence>
<feature type="coiled-coil region" evidence="10">
    <location>
        <begin position="64"/>
        <end position="112"/>
    </location>
</feature>
<comment type="subunit">
    <text evidence="8">Homodimer. Interacts with FtsZ.</text>
</comment>
<dbReference type="PANTHER" id="PTHR34981:SF1">
    <property type="entry name" value="CELL DIVISION PROTEIN ZAPA"/>
    <property type="match status" value="1"/>
</dbReference>
<dbReference type="GO" id="GO:0043093">
    <property type="term" value="P:FtsZ-dependent cytokinesis"/>
    <property type="evidence" value="ECO:0007669"/>
    <property type="project" value="TreeGrafter"/>
</dbReference>
<keyword evidence="4 11" id="KW-0132">Cell division</keyword>
<evidence type="ECO:0000256" key="5">
    <source>
        <dbReference type="ARBA" id="ARBA00023210"/>
    </source>
</evidence>
<dbReference type="InterPro" id="IPR053712">
    <property type="entry name" value="Bac_CellDiv_Activator"/>
</dbReference>
<reference evidence="11" key="2">
    <citation type="journal article" date="2021" name="PeerJ">
        <title>Extensive microbial diversity within the chicken gut microbiome revealed by metagenomics and culture.</title>
        <authorList>
            <person name="Gilroy R."/>
            <person name="Ravi A."/>
            <person name="Getino M."/>
            <person name="Pursley I."/>
            <person name="Horton D.L."/>
            <person name="Alikhan N.F."/>
            <person name="Baker D."/>
            <person name="Gharbi K."/>
            <person name="Hall N."/>
            <person name="Watson M."/>
            <person name="Adriaenssens E.M."/>
            <person name="Foster-Nyarko E."/>
            <person name="Jarju S."/>
            <person name="Secka A."/>
            <person name="Antonio M."/>
            <person name="Oren A."/>
            <person name="Chaudhuri R.R."/>
            <person name="La Ragione R."/>
            <person name="Hildebrand F."/>
            <person name="Pallen M.J."/>
        </authorList>
    </citation>
    <scope>NUCLEOTIDE SEQUENCE</scope>
    <source>
        <strain evidence="11">ChiGjej1B1-19959</strain>
    </source>
</reference>
<dbReference type="GO" id="GO:0000921">
    <property type="term" value="P:septin ring assembly"/>
    <property type="evidence" value="ECO:0007669"/>
    <property type="project" value="TreeGrafter"/>
</dbReference>
<comment type="function">
    <text evidence="7">Activator of cell division through the inhibition of FtsZ GTPase activity, therefore promoting FtsZ assembly into bundles of protofilaments necessary for the formation of the division Z ring. It is recruited early at mid-cell but it is not essential for cell division.</text>
</comment>
<accession>A0A9D1IGN8</accession>
<keyword evidence="3" id="KW-0963">Cytoplasm</keyword>
<evidence type="ECO:0000313" key="11">
    <source>
        <dbReference type="EMBL" id="HIU35722.1"/>
    </source>
</evidence>
<dbReference type="InterPro" id="IPR007838">
    <property type="entry name" value="Cell_div_ZapA-like"/>
</dbReference>